<evidence type="ECO:0000256" key="1">
    <source>
        <dbReference type="SAM" id="MobiDB-lite"/>
    </source>
</evidence>
<reference evidence="3" key="1">
    <citation type="submission" date="2018-05" db="EMBL/GenBank/DDBJ databases">
        <title>Azospirillum thermophila sp. nov., a novel isolated from hot spring.</title>
        <authorList>
            <person name="Zhao Z."/>
        </authorList>
    </citation>
    <scope>NUCLEOTIDE SEQUENCE [LARGE SCALE GENOMIC DNA]</scope>
    <source>
        <strain evidence="3">CFH 70021</strain>
        <plasmid evidence="3">unnamed1</plasmid>
    </source>
</reference>
<gene>
    <name evidence="2" type="ORF">DEW08_21315</name>
</gene>
<evidence type="ECO:0000313" key="3">
    <source>
        <dbReference type="Proteomes" id="UP000245629"/>
    </source>
</evidence>
<feature type="compositionally biased region" description="Low complexity" evidence="1">
    <location>
        <begin position="68"/>
        <end position="77"/>
    </location>
</feature>
<dbReference type="EMBL" id="CP029356">
    <property type="protein sequence ID" value="AWK88644.1"/>
    <property type="molecule type" value="Genomic_DNA"/>
</dbReference>
<name>A0A2S2CVT0_9PROT</name>
<keyword evidence="3" id="KW-1185">Reference proteome</keyword>
<organism evidence="2 3">
    <name type="scientific">Azospirillum thermophilum</name>
    <dbReference type="NCBI Taxonomy" id="2202148"/>
    <lineage>
        <taxon>Bacteria</taxon>
        <taxon>Pseudomonadati</taxon>
        <taxon>Pseudomonadota</taxon>
        <taxon>Alphaproteobacteria</taxon>
        <taxon>Rhodospirillales</taxon>
        <taxon>Azospirillaceae</taxon>
        <taxon>Azospirillum</taxon>
    </lineage>
</organism>
<keyword evidence="2" id="KW-0614">Plasmid</keyword>
<feature type="region of interest" description="Disordered" evidence="1">
    <location>
        <begin position="1"/>
        <end position="119"/>
    </location>
</feature>
<feature type="compositionally biased region" description="Basic and acidic residues" evidence="1">
    <location>
        <begin position="12"/>
        <end position="34"/>
    </location>
</feature>
<protein>
    <submittedName>
        <fullName evidence="2">Uncharacterized protein</fullName>
    </submittedName>
</protein>
<accession>A0A2S2CVT0</accession>
<proteinExistence type="predicted"/>
<dbReference type="KEGG" id="azz:DEW08_21315"/>
<dbReference type="Proteomes" id="UP000245629">
    <property type="component" value="Plasmid unnamed1"/>
</dbReference>
<sequence length="119" mass="11568">MRQEIIAMADPDASKTDQDRIDPQNLEATRDRLAQADSSRSPDSAGTGTGSGGAGPVERGPADTARQAGGTADTPAPTGGGRGPASGLQPGGMTPRTGAGGTGEATGGMDTPGGPAPKR</sequence>
<dbReference type="AlphaFoldDB" id="A0A2S2CVT0"/>
<evidence type="ECO:0000313" key="2">
    <source>
        <dbReference type="EMBL" id="AWK88644.1"/>
    </source>
</evidence>
<geneLocation type="plasmid" evidence="2 3">
    <name>unnamed1</name>
</geneLocation>